<feature type="region of interest" description="Disordered" evidence="1">
    <location>
        <begin position="82"/>
        <end position="103"/>
    </location>
</feature>
<name>A0ABR1YF24_9PEZI</name>
<feature type="compositionally biased region" description="Low complexity" evidence="1">
    <location>
        <begin position="88"/>
        <end position="100"/>
    </location>
</feature>
<accession>A0ABR1YF24</accession>
<comment type="caution">
    <text evidence="2">The sequence shown here is derived from an EMBL/GenBank/DDBJ whole genome shotgun (WGS) entry which is preliminary data.</text>
</comment>
<evidence type="ECO:0000313" key="2">
    <source>
        <dbReference type="EMBL" id="KAK8227404.1"/>
    </source>
</evidence>
<proteinExistence type="predicted"/>
<protein>
    <submittedName>
        <fullName evidence="2">Uncharacterized protein</fullName>
    </submittedName>
</protein>
<sequence length="143" mass="15953">MILLLLTALLPTDQLILSPCYTPDAKESTKNCAEVTLVARDELFQSRSQVEFGAAPISNTRSISSPFKPSLALRSGQYFDTEPKCTTPSWPSKASQPSSSVDHRQFKHIEDSRIVILIQPGLRNLCYEVERPASRVRESCRSV</sequence>
<keyword evidence="3" id="KW-1185">Reference proteome</keyword>
<gene>
    <name evidence="2" type="ORF">HDK90DRAFT_59010</name>
</gene>
<dbReference type="EMBL" id="JBBWRZ010000010">
    <property type="protein sequence ID" value="KAK8227404.1"/>
    <property type="molecule type" value="Genomic_DNA"/>
</dbReference>
<evidence type="ECO:0000256" key="1">
    <source>
        <dbReference type="SAM" id="MobiDB-lite"/>
    </source>
</evidence>
<evidence type="ECO:0000313" key="3">
    <source>
        <dbReference type="Proteomes" id="UP001492380"/>
    </source>
</evidence>
<dbReference type="Proteomes" id="UP001492380">
    <property type="component" value="Unassembled WGS sequence"/>
</dbReference>
<reference evidence="2 3" key="1">
    <citation type="submission" date="2024-04" db="EMBL/GenBank/DDBJ databases">
        <title>Phyllosticta paracitricarpa is synonymous to the EU quarantine fungus P. citricarpa based on phylogenomic analyses.</title>
        <authorList>
            <consortium name="Lawrence Berkeley National Laboratory"/>
            <person name="Van Ingen-Buijs V.A."/>
            <person name="Van Westerhoven A.C."/>
            <person name="Haridas S."/>
            <person name="Skiadas P."/>
            <person name="Martin F."/>
            <person name="Groenewald J.Z."/>
            <person name="Crous P.W."/>
            <person name="Seidl M.F."/>
        </authorList>
    </citation>
    <scope>NUCLEOTIDE SEQUENCE [LARGE SCALE GENOMIC DNA]</scope>
    <source>
        <strain evidence="2 3">CBS 123374</strain>
    </source>
</reference>
<organism evidence="2 3">
    <name type="scientific">Phyllosticta capitalensis</name>
    <dbReference type="NCBI Taxonomy" id="121624"/>
    <lineage>
        <taxon>Eukaryota</taxon>
        <taxon>Fungi</taxon>
        <taxon>Dikarya</taxon>
        <taxon>Ascomycota</taxon>
        <taxon>Pezizomycotina</taxon>
        <taxon>Dothideomycetes</taxon>
        <taxon>Dothideomycetes incertae sedis</taxon>
        <taxon>Botryosphaeriales</taxon>
        <taxon>Phyllostictaceae</taxon>
        <taxon>Phyllosticta</taxon>
    </lineage>
</organism>